<evidence type="ECO:0000256" key="3">
    <source>
        <dbReference type="PROSITE-ProRule" id="PRU00023"/>
    </source>
</evidence>
<feature type="repeat" description="ANK" evidence="3">
    <location>
        <begin position="297"/>
        <end position="334"/>
    </location>
</feature>
<dbReference type="PANTHER" id="PTHR24161:SF119">
    <property type="entry name" value="ANKYRIN REPEAT DOMAIN 44"/>
    <property type="match status" value="1"/>
</dbReference>
<dbReference type="PRINTS" id="PR01415">
    <property type="entry name" value="ANKYRIN"/>
</dbReference>
<evidence type="ECO:0000313" key="4">
    <source>
        <dbReference type="EMBL" id="KAH8991188.1"/>
    </source>
</evidence>
<sequence length="361" mass="40156">MEQKSYEIARVLLRHGAEPNVKNEDGKTPLHLLLERKFHDSDDVNDVLVVERLLLECGADVNARDEDNITPLHLASNHRRLEIAQVILDCDGAEKDRCRQLHMILEAFTRTRRRSERADEDYTTNLHSASFFGKLEMVRELLDHGARENAENIRGETPLHLVSRGQYDTQESGVGVVQLLLGRSANVNARDKGCATPLHLATYYGRPGIARVLLYHGARANTRNKLGQTPLHLVLEGNRSGRDGVGIVCSLLEHGADANAQDWNNETPLHLASKHGTLAIGRVLLIHGAHANAENSRGQTPLHSLSLWPWRNGDGFLFAGILVDGGADVNARDKDQETPLHLAYRKNRPDIAAMSSHAWCR</sequence>
<name>A0AAD4LF15_9AGAM</name>
<proteinExistence type="predicted"/>
<dbReference type="PANTHER" id="PTHR24161">
    <property type="entry name" value="ANK_REP_REGION DOMAIN-CONTAINING PROTEIN-RELATED"/>
    <property type="match status" value="1"/>
</dbReference>
<dbReference type="InterPro" id="IPR036770">
    <property type="entry name" value="Ankyrin_rpt-contain_sf"/>
</dbReference>
<keyword evidence="5" id="KW-1185">Reference proteome</keyword>
<dbReference type="AlphaFoldDB" id="A0AAD4LF15"/>
<reference evidence="4" key="1">
    <citation type="submission" date="2022-01" db="EMBL/GenBank/DDBJ databases">
        <title>Comparative genomics reveals a dynamic genome evolution in the ectomycorrhizal milk-cap (Lactarius) mushrooms.</title>
        <authorList>
            <consortium name="DOE Joint Genome Institute"/>
            <person name="Lebreton A."/>
            <person name="Tang N."/>
            <person name="Kuo A."/>
            <person name="LaButti K."/>
            <person name="Drula E."/>
            <person name="Barry K."/>
            <person name="Clum A."/>
            <person name="Lipzen A."/>
            <person name="Mousain D."/>
            <person name="Ng V."/>
            <person name="Wang R."/>
            <person name="Wang X."/>
            <person name="Dai Y."/>
            <person name="Henrissat B."/>
            <person name="Grigoriev I.V."/>
            <person name="Guerin-Laguette A."/>
            <person name="Yu F."/>
            <person name="Martin F.M."/>
        </authorList>
    </citation>
    <scope>NUCLEOTIDE SEQUENCE</scope>
    <source>
        <strain evidence="4">QP</strain>
    </source>
</reference>
<feature type="repeat" description="ANK" evidence="3">
    <location>
        <begin position="25"/>
        <end position="66"/>
    </location>
</feature>
<accession>A0AAD4LF15</accession>
<dbReference type="Pfam" id="PF12796">
    <property type="entry name" value="Ank_2"/>
    <property type="match status" value="2"/>
</dbReference>
<dbReference type="SMART" id="SM00248">
    <property type="entry name" value="ANK"/>
    <property type="match status" value="8"/>
</dbReference>
<gene>
    <name evidence="4" type="ORF">EDB92DRAFT_2103656</name>
</gene>
<dbReference type="PROSITE" id="PS50088">
    <property type="entry name" value="ANK_REPEAT"/>
    <property type="match status" value="7"/>
</dbReference>
<feature type="repeat" description="ANK" evidence="3">
    <location>
        <begin position="193"/>
        <end position="225"/>
    </location>
</feature>
<feature type="repeat" description="ANK" evidence="3">
    <location>
        <begin position="121"/>
        <end position="153"/>
    </location>
</feature>
<feature type="repeat" description="ANK" evidence="3">
    <location>
        <begin position="154"/>
        <end position="192"/>
    </location>
</feature>
<protein>
    <submittedName>
        <fullName evidence="4">Ankyrin repeat-containing domain protein</fullName>
    </submittedName>
</protein>
<evidence type="ECO:0000313" key="5">
    <source>
        <dbReference type="Proteomes" id="UP001201163"/>
    </source>
</evidence>
<keyword evidence="2 3" id="KW-0040">ANK repeat</keyword>
<dbReference type="Gene3D" id="1.25.40.20">
    <property type="entry name" value="Ankyrin repeat-containing domain"/>
    <property type="match status" value="5"/>
</dbReference>
<dbReference type="Pfam" id="PF13637">
    <property type="entry name" value="Ank_4"/>
    <property type="match status" value="1"/>
</dbReference>
<dbReference type="PROSITE" id="PS50297">
    <property type="entry name" value="ANK_REP_REGION"/>
    <property type="match status" value="6"/>
</dbReference>
<evidence type="ECO:0000256" key="2">
    <source>
        <dbReference type="ARBA" id="ARBA00023043"/>
    </source>
</evidence>
<dbReference type="InterPro" id="IPR002110">
    <property type="entry name" value="Ankyrin_rpt"/>
</dbReference>
<dbReference type="SUPFAM" id="SSF48403">
    <property type="entry name" value="Ankyrin repeat"/>
    <property type="match status" value="1"/>
</dbReference>
<dbReference type="Pfam" id="PF00023">
    <property type="entry name" value="Ank"/>
    <property type="match status" value="1"/>
</dbReference>
<feature type="repeat" description="ANK" evidence="3">
    <location>
        <begin position="264"/>
        <end position="296"/>
    </location>
</feature>
<evidence type="ECO:0000256" key="1">
    <source>
        <dbReference type="ARBA" id="ARBA00022737"/>
    </source>
</evidence>
<feature type="repeat" description="ANK" evidence="3">
    <location>
        <begin position="226"/>
        <end position="263"/>
    </location>
</feature>
<comment type="caution">
    <text evidence="4">The sequence shown here is derived from an EMBL/GenBank/DDBJ whole genome shotgun (WGS) entry which is preliminary data.</text>
</comment>
<dbReference type="EMBL" id="JAKELL010000027">
    <property type="protein sequence ID" value="KAH8991188.1"/>
    <property type="molecule type" value="Genomic_DNA"/>
</dbReference>
<organism evidence="4 5">
    <name type="scientific">Lactarius akahatsu</name>
    <dbReference type="NCBI Taxonomy" id="416441"/>
    <lineage>
        <taxon>Eukaryota</taxon>
        <taxon>Fungi</taxon>
        <taxon>Dikarya</taxon>
        <taxon>Basidiomycota</taxon>
        <taxon>Agaricomycotina</taxon>
        <taxon>Agaricomycetes</taxon>
        <taxon>Russulales</taxon>
        <taxon>Russulaceae</taxon>
        <taxon>Lactarius</taxon>
    </lineage>
</organism>
<keyword evidence="1" id="KW-0677">Repeat</keyword>
<dbReference type="Proteomes" id="UP001201163">
    <property type="component" value="Unassembled WGS sequence"/>
</dbReference>